<proteinExistence type="predicted"/>
<reference evidence="2 3" key="1">
    <citation type="submission" date="2019-01" db="EMBL/GenBank/DDBJ databases">
        <title>Genome sequence of the Antarctic species Gelidibacter gilvus ACAM 158(T).</title>
        <authorList>
            <person name="Bowman J.P."/>
        </authorList>
    </citation>
    <scope>NUCLEOTIDE SEQUENCE [LARGE SCALE GENOMIC DNA]</scope>
    <source>
        <strain evidence="2 3">IC158</strain>
    </source>
</reference>
<organism evidence="2 3">
    <name type="scientific">Gelidibacter gilvus</name>
    <dbReference type="NCBI Taxonomy" id="59602"/>
    <lineage>
        <taxon>Bacteria</taxon>
        <taxon>Pseudomonadati</taxon>
        <taxon>Bacteroidota</taxon>
        <taxon>Flavobacteriia</taxon>
        <taxon>Flavobacteriales</taxon>
        <taxon>Flavobacteriaceae</taxon>
        <taxon>Gelidibacter</taxon>
    </lineage>
</organism>
<keyword evidence="3" id="KW-1185">Reference proteome</keyword>
<evidence type="ECO:0000313" key="2">
    <source>
        <dbReference type="EMBL" id="RXJ51290.1"/>
    </source>
</evidence>
<dbReference type="EMBL" id="SDDZ01000002">
    <property type="protein sequence ID" value="RXJ51290.1"/>
    <property type="molecule type" value="Genomic_DNA"/>
</dbReference>
<dbReference type="Pfam" id="PF12680">
    <property type="entry name" value="SnoaL_2"/>
    <property type="match status" value="1"/>
</dbReference>
<dbReference type="InterPro" id="IPR032710">
    <property type="entry name" value="NTF2-like_dom_sf"/>
</dbReference>
<dbReference type="InterPro" id="IPR037401">
    <property type="entry name" value="SnoaL-like"/>
</dbReference>
<dbReference type="OrthoDB" id="1452256at2"/>
<comment type="caution">
    <text evidence="2">The sequence shown here is derived from an EMBL/GenBank/DDBJ whole genome shotgun (WGS) entry which is preliminary data.</text>
</comment>
<protein>
    <submittedName>
        <fullName evidence="2">Nuclear transport factor 2 family protein</fullName>
    </submittedName>
</protein>
<name>A0A4Q0XIJ4_9FLAO</name>
<dbReference type="Proteomes" id="UP000289792">
    <property type="component" value="Unassembled WGS sequence"/>
</dbReference>
<feature type="domain" description="SnoaL-like" evidence="1">
    <location>
        <begin position="9"/>
        <end position="112"/>
    </location>
</feature>
<dbReference type="AlphaFoldDB" id="A0A4Q0XIJ4"/>
<dbReference type="Gene3D" id="3.10.450.50">
    <property type="match status" value="1"/>
</dbReference>
<dbReference type="SUPFAM" id="SSF54427">
    <property type="entry name" value="NTF2-like"/>
    <property type="match status" value="1"/>
</dbReference>
<evidence type="ECO:0000259" key="1">
    <source>
        <dbReference type="Pfam" id="PF12680"/>
    </source>
</evidence>
<evidence type="ECO:0000313" key="3">
    <source>
        <dbReference type="Proteomes" id="UP000289792"/>
    </source>
</evidence>
<gene>
    <name evidence="2" type="ORF">ESZ48_05295</name>
</gene>
<dbReference type="RefSeq" id="WP_129016288.1">
    <property type="nucleotide sequence ID" value="NZ_SDDZ01000002.1"/>
</dbReference>
<accession>A0A4Q0XIJ4</accession>
<sequence length="135" mass="15827">MSPKQIVKNFYESDLASDSQLISTYMHEDCQVHWNSSTGYKVLDYDGMDRFFSNIRVAYHSLRPQISHLLQDKNHVTIRYTMFVSTIEDPENELPLANFISIWEIKDGKLYRGYEISQVADDNIESYKSFSEIKV</sequence>